<evidence type="ECO:0000313" key="3">
    <source>
        <dbReference type="Proteomes" id="UP001529510"/>
    </source>
</evidence>
<feature type="region of interest" description="Disordered" evidence="1">
    <location>
        <begin position="49"/>
        <end position="72"/>
    </location>
</feature>
<dbReference type="Proteomes" id="UP001529510">
    <property type="component" value="Unassembled WGS sequence"/>
</dbReference>
<protein>
    <submittedName>
        <fullName evidence="2">Uncharacterized protein</fullName>
    </submittedName>
</protein>
<keyword evidence="3" id="KW-1185">Reference proteome</keyword>
<organism evidence="2 3">
    <name type="scientific">Cirrhinus mrigala</name>
    <name type="common">Mrigala</name>
    <dbReference type="NCBI Taxonomy" id="683832"/>
    <lineage>
        <taxon>Eukaryota</taxon>
        <taxon>Metazoa</taxon>
        <taxon>Chordata</taxon>
        <taxon>Craniata</taxon>
        <taxon>Vertebrata</taxon>
        <taxon>Euteleostomi</taxon>
        <taxon>Actinopterygii</taxon>
        <taxon>Neopterygii</taxon>
        <taxon>Teleostei</taxon>
        <taxon>Ostariophysi</taxon>
        <taxon>Cypriniformes</taxon>
        <taxon>Cyprinidae</taxon>
        <taxon>Labeoninae</taxon>
        <taxon>Labeonini</taxon>
        <taxon>Cirrhinus</taxon>
    </lineage>
</organism>
<reference evidence="2 3" key="1">
    <citation type="submission" date="2024-05" db="EMBL/GenBank/DDBJ databases">
        <title>Genome sequencing and assembly of Indian major carp, Cirrhinus mrigala (Hamilton, 1822).</title>
        <authorList>
            <person name="Mohindra V."/>
            <person name="Chowdhury L.M."/>
            <person name="Lal K."/>
            <person name="Jena J.K."/>
        </authorList>
    </citation>
    <scope>NUCLEOTIDE SEQUENCE [LARGE SCALE GENOMIC DNA]</scope>
    <source>
        <strain evidence="2">CM1030</strain>
        <tissue evidence="2">Blood</tissue>
    </source>
</reference>
<proteinExistence type="predicted"/>
<evidence type="ECO:0000256" key="1">
    <source>
        <dbReference type="SAM" id="MobiDB-lite"/>
    </source>
</evidence>
<feature type="non-terminal residue" evidence="2">
    <location>
        <position position="72"/>
    </location>
</feature>
<name>A0ABD0RSL2_CIRMR</name>
<dbReference type="EMBL" id="JAMKFB020000002">
    <property type="protein sequence ID" value="KAL0201510.1"/>
    <property type="molecule type" value="Genomic_DNA"/>
</dbReference>
<comment type="caution">
    <text evidence="2">The sequence shown here is derived from an EMBL/GenBank/DDBJ whole genome shotgun (WGS) entry which is preliminary data.</text>
</comment>
<evidence type="ECO:0000313" key="2">
    <source>
        <dbReference type="EMBL" id="KAL0201510.1"/>
    </source>
</evidence>
<dbReference type="AlphaFoldDB" id="A0ABD0RSL2"/>
<sequence length="72" mass="7865">MPGERLSIRDNSSVGLMAMPLKRRKRADAVVGFKELNSSYDVTSVTDRVVARNGENDGPSPPLTTTEDTELD</sequence>
<accession>A0ABD0RSL2</accession>
<gene>
    <name evidence="2" type="ORF">M9458_004697</name>
</gene>